<dbReference type="EMBL" id="MEXH01000029">
    <property type="protein sequence ID" value="OGC91780.1"/>
    <property type="molecule type" value="Genomic_DNA"/>
</dbReference>
<dbReference type="SUPFAM" id="SSF49329">
    <property type="entry name" value="Cu,Zn superoxide dismutase-like"/>
    <property type="match status" value="1"/>
</dbReference>
<organism evidence="3 4">
    <name type="scientific">Candidatus Amesbacteria bacterium RIFCSPHIGHO2_01_FULL_48_32b</name>
    <dbReference type="NCBI Taxonomy" id="1797253"/>
    <lineage>
        <taxon>Bacteria</taxon>
        <taxon>Candidatus Amesiibacteriota</taxon>
    </lineage>
</organism>
<accession>A0A1F4YCR9</accession>
<evidence type="ECO:0000259" key="2">
    <source>
        <dbReference type="Pfam" id="PF07452"/>
    </source>
</evidence>
<dbReference type="GO" id="GO:0006801">
    <property type="term" value="P:superoxide metabolic process"/>
    <property type="evidence" value="ECO:0007669"/>
    <property type="project" value="InterPro"/>
</dbReference>
<reference evidence="3 4" key="1">
    <citation type="journal article" date="2016" name="Nat. Commun.">
        <title>Thousands of microbial genomes shed light on interconnected biogeochemical processes in an aquifer system.</title>
        <authorList>
            <person name="Anantharaman K."/>
            <person name="Brown C.T."/>
            <person name="Hug L.A."/>
            <person name="Sharon I."/>
            <person name="Castelle C.J."/>
            <person name="Probst A.J."/>
            <person name="Thomas B.C."/>
            <person name="Singh A."/>
            <person name="Wilkins M.J."/>
            <person name="Karaoz U."/>
            <person name="Brodie E.L."/>
            <person name="Williams K.H."/>
            <person name="Hubbard S.S."/>
            <person name="Banfield J.F."/>
        </authorList>
    </citation>
    <scope>NUCLEOTIDE SEQUENCE [LARGE SCALE GENOMIC DNA]</scope>
</reference>
<dbReference type="Pfam" id="PF07452">
    <property type="entry name" value="CHRD"/>
    <property type="match status" value="1"/>
</dbReference>
<evidence type="ECO:0000313" key="4">
    <source>
        <dbReference type="Proteomes" id="UP000178176"/>
    </source>
</evidence>
<dbReference type="Proteomes" id="UP000178176">
    <property type="component" value="Unassembled WGS sequence"/>
</dbReference>
<evidence type="ECO:0000313" key="3">
    <source>
        <dbReference type="EMBL" id="OGC91780.1"/>
    </source>
</evidence>
<dbReference type="InterPro" id="IPR010895">
    <property type="entry name" value="CHRD"/>
</dbReference>
<protein>
    <recommendedName>
        <fullName evidence="2">CHRD domain-containing protein</fullName>
    </recommendedName>
</protein>
<dbReference type="InterPro" id="IPR036423">
    <property type="entry name" value="SOD-like_Cu/Zn_dom_sf"/>
</dbReference>
<evidence type="ECO:0000256" key="1">
    <source>
        <dbReference type="ARBA" id="ARBA00010457"/>
    </source>
</evidence>
<name>A0A1F4YCR9_9BACT</name>
<dbReference type="GO" id="GO:0046872">
    <property type="term" value="F:metal ion binding"/>
    <property type="evidence" value="ECO:0007669"/>
    <property type="project" value="InterPro"/>
</dbReference>
<proteinExistence type="inferred from homology"/>
<feature type="domain" description="CHRD" evidence="2">
    <location>
        <begin position="6"/>
        <end position="91"/>
    </location>
</feature>
<dbReference type="AlphaFoldDB" id="A0A1F4YCR9"/>
<gene>
    <name evidence="3" type="ORF">A2876_01535</name>
</gene>
<comment type="similarity">
    <text evidence="1">Belongs to the Cu-Zn superoxide dismutase family.</text>
</comment>
<comment type="caution">
    <text evidence="3">The sequence shown here is derived from an EMBL/GenBank/DDBJ whole genome shotgun (WGS) entry which is preliminary data.</text>
</comment>
<sequence>MPLSTQNDSGQSGQAVITEENGQLRVVITLTGSPPDSTQPAHIHLGSCPTPGQVQYPLTSLQNGQSETVINSTWSALKSQAMAVNVHKSASEATVYVACGNI</sequence>